<accession>A0A4R7CWS7</accession>
<comment type="caution">
    <text evidence="2">The sequence shown here is derived from an EMBL/GenBank/DDBJ whole genome shotgun (WGS) entry which is preliminary data.</text>
</comment>
<reference evidence="2 3" key="1">
    <citation type="submission" date="2019-03" db="EMBL/GenBank/DDBJ databases">
        <title>Genomic Encyclopedia of Type Strains, Phase III (KMG-III): the genomes of soil and plant-associated and newly described type strains.</title>
        <authorList>
            <person name="Whitman W."/>
        </authorList>
    </citation>
    <scope>NUCLEOTIDE SEQUENCE [LARGE SCALE GENOMIC DNA]</scope>
    <source>
        <strain evidence="2 3">CGMCC 1.12801</strain>
    </source>
</reference>
<evidence type="ECO:0000313" key="2">
    <source>
        <dbReference type="EMBL" id="TDS12337.1"/>
    </source>
</evidence>
<name>A0A4R7CWS7_9SPHI</name>
<dbReference type="InterPro" id="IPR024775">
    <property type="entry name" value="DinB-like"/>
</dbReference>
<dbReference type="Pfam" id="PF12867">
    <property type="entry name" value="DinB_2"/>
    <property type="match status" value="1"/>
</dbReference>
<gene>
    <name evidence="2" type="ORF">B0I21_106195</name>
</gene>
<dbReference type="Proteomes" id="UP000294752">
    <property type="component" value="Unassembled WGS sequence"/>
</dbReference>
<dbReference type="EMBL" id="SNZV01000006">
    <property type="protein sequence ID" value="TDS12337.1"/>
    <property type="molecule type" value="Genomic_DNA"/>
</dbReference>
<dbReference type="OrthoDB" id="679284at2"/>
<protein>
    <submittedName>
        <fullName evidence="2">DinB family protein</fullName>
    </submittedName>
</protein>
<dbReference type="SUPFAM" id="SSF109854">
    <property type="entry name" value="DinB/YfiT-like putative metalloenzymes"/>
    <property type="match status" value="1"/>
</dbReference>
<dbReference type="AlphaFoldDB" id="A0A4R7CWS7"/>
<evidence type="ECO:0000259" key="1">
    <source>
        <dbReference type="Pfam" id="PF12867"/>
    </source>
</evidence>
<dbReference type="Gene3D" id="1.20.120.450">
    <property type="entry name" value="dinb family like domain"/>
    <property type="match status" value="1"/>
</dbReference>
<evidence type="ECO:0000313" key="3">
    <source>
        <dbReference type="Proteomes" id="UP000294752"/>
    </source>
</evidence>
<sequence length="211" mass="24380">MMWSCSDRNRITDSLQTQFLALRWGSKQSNDSIVFVLKIVVMMEYKTAEAFEEVSDAFVDIIKNLDEEALNTKPADGGWSPGQIGDHIRKSYASVDTMNGNSRETERAPDARIPQIKSIFLNFDIKMDAPEAVLPTEKRVDKQRLLDALELRIRQSIDVIDSQDLARTCTDFEIPEYGPFTRLEWLWFNIYHTQRHLKQLRSTVEALETPH</sequence>
<dbReference type="InterPro" id="IPR034660">
    <property type="entry name" value="DinB/YfiT-like"/>
</dbReference>
<proteinExistence type="predicted"/>
<feature type="domain" description="DinB-like" evidence="1">
    <location>
        <begin position="50"/>
        <end position="200"/>
    </location>
</feature>
<organism evidence="2 3">
    <name type="scientific">Sphingobacterium paludis</name>
    <dbReference type="NCBI Taxonomy" id="1476465"/>
    <lineage>
        <taxon>Bacteria</taxon>
        <taxon>Pseudomonadati</taxon>
        <taxon>Bacteroidota</taxon>
        <taxon>Sphingobacteriia</taxon>
        <taxon>Sphingobacteriales</taxon>
        <taxon>Sphingobacteriaceae</taxon>
        <taxon>Sphingobacterium</taxon>
    </lineage>
</organism>
<keyword evidence="3" id="KW-1185">Reference proteome</keyword>